<name>A0A4R3VUF7_9SPHI</name>
<reference evidence="7 8" key="1">
    <citation type="submission" date="2019-03" db="EMBL/GenBank/DDBJ databases">
        <title>Genomic Encyclopedia of Type Strains, Phase IV (KMG-IV): sequencing the most valuable type-strain genomes for metagenomic binning, comparative biology and taxonomic classification.</title>
        <authorList>
            <person name="Goeker M."/>
        </authorList>
    </citation>
    <scope>NUCLEOTIDE SEQUENCE [LARGE SCALE GENOMIC DNA]</scope>
    <source>
        <strain evidence="7 8">DSM 22362</strain>
    </source>
</reference>
<comment type="caution">
    <text evidence="7">The sequence shown here is derived from an EMBL/GenBank/DDBJ whole genome shotgun (WGS) entry which is preliminary data.</text>
</comment>
<dbReference type="PANTHER" id="PTHR22988">
    <property type="entry name" value="MYOTONIC DYSTROPHY S/T KINASE-RELATED"/>
    <property type="match status" value="1"/>
</dbReference>
<evidence type="ECO:0000256" key="2">
    <source>
        <dbReference type="ARBA" id="ARBA00047899"/>
    </source>
</evidence>
<dbReference type="GO" id="GO:0005737">
    <property type="term" value="C:cytoplasm"/>
    <property type="evidence" value="ECO:0007669"/>
    <property type="project" value="TreeGrafter"/>
</dbReference>
<keyword evidence="8" id="KW-1185">Reference proteome</keyword>
<keyword evidence="1" id="KW-0597">Phosphoprotein</keyword>
<feature type="region of interest" description="Disordered" evidence="5">
    <location>
        <begin position="156"/>
        <end position="199"/>
    </location>
</feature>
<dbReference type="Pfam" id="PF10145">
    <property type="entry name" value="PhageMin_Tail"/>
    <property type="match status" value="1"/>
</dbReference>
<protein>
    <submittedName>
        <fullName evidence="7">TP901 family phage tail tape measure protein</fullName>
    </submittedName>
</protein>
<gene>
    <name evidence="7" type="ORF">EDC17_101161</name>
</gene>
<evidence type="ECO:0000256" key="4">
    <source>
        <dbReference type="SAM" id="Coils"/>
    </source>
</evidence>
<evidence type="ECO:0000256" key="1">
    <source>
        <dbReference type="ARBA" id="ARBA00022553"/>
    </source>
</evidence>
<comment type="catalytic activity">
    <reaction evidence="3">
        <text>L-seryl-[protein] + ATP = O-phospho-L-seryl-[protein] + ADP + H(+)</text>
        <dbReference type="Rhea" id="RHEA:17989"/>
        <dbReference type="Rhea" id="RHEA-COMP:9863"/>
        <dbReference type="Rhea" id="RHEA-COMP:11604"/>
        <dbReference type="ChEBI" id="CHEBI:15378"/>
        <dbReference type="ChEBI" id="CHEBI:29999"/>
        <dbReference type="ChEBI" id="CHEBI:30616"/>
        <dbReference type="ChEBI" id="CHEBI:83421"/>
        <dbReference type="ChEBI" id="CHEBI:456216"/>
        <dbReference type="EC" id="2.7.11.1"/>
    </reaction>
</comment>
<proteinExistence type="predicted"/>
<dbReference type="InterPro" id="IPR010090">
    <property type="entry name" value="Phage_tape_meas"/>
</dbReference>
<evidence type="ECO:0000313" key="7">
    <source>
        <dbReference type="EMBL" id="TCV17142.1"/>
    </source>
</evidence>
<feature type="compositionally biased region" description="Basic and acidic residues" evidence="5">
    <location>
        <begin position="799"/>
        <end position="829"/>
    </location>
</feature>
<dbReference type="Proteomes" id="UP000295197">
    <property type="component" value="Unassembled WGS sequence"/>
</dbReference>
<feature type="coiled-coil region" evidence="4">
    <location>
        <begin position="1367"/>
        <end position="1394"/>
    </location>
</feature>
<sequence length="1589" mass="175863">MAEVKFKFVGDDSELRKKLANLSKIQSEMTDKFSKDLNEALSNSKSQVFKDITKEAANAAIQTERLNKIAANKAIVNAKLEQIESIRRLREERSKEISELNNLKKVEQEHKANLALQKNEVQSLIQQEKELNLQYKKGQIASQEYNRILKEQAEERRKANQAEKEAEKALKASEKARKDAEREAAKQAKETEKRKKQLEQESSEYYKLNKALGAVRKEAKDVLAEMFRMERQGHANTLGYEALRKKSEGITRQTQLLDQGIKKIDASLGLHQRNVGNYGSAIELLGPQFESINQKLSLFGTSIDDLASKPNSFKELGTAVAGLGKQLWALVMTPVGAFVAALGAIFALYQSNKQTVIDFNAGLRDVSKTTGIAGDDLNDFGDAIIDLSMKLKVIDASKLLEYATIAGQLGIKGRADILAFTEALAMLETASDISGEEGGREIARMLTLVDGGVQNVKQFGDEIVNLGNNFAATEKEILSNAEQIAQNVGIYKIGRQDVLAFATATKAVGLEAELVGSTFSRTLGEFEKTIRSGKGVADLLKVIGGTSAELSKRFKDDAAGVFVDYVRGLNEINKSGGSVNEALERTGIIAVRDQRVIASLATNGYDVLTDALEKVTTAQGAMQAEFENGAGKLEQQSKRMGIAWDNFVLSIENGEGAIGRSVVAITGFFASLLDQINKTFNPTSIDEFLARLTSFEKADKIRELNIAFDTGSKSLNSLTNTTPNSSNINNLLKETESSIKTISEAYNKYKDDVNKGLLTESGKASLKDYENLLNNLASKQYQLKLLGAGKEANKSPVKTFEETESEKRKRESDQKAAERKAEQARRAVESQRSLQGKIDALANQSTRNQLSRDEEEIESIKDKYAKMREEVRKFYADPKNKGLKVDEGKLKQAESFEISEAKTRQGTTALMKQLNEQKAIYDQYNAYVEQNGIDAAERMFGEQADLAKDYRDKLQREYLAIASLQKSAALAPFTGVNIKLTQAQEERAKELKQMLDALEKEDAAKARARYAEALQLAKTFTQKEFEIRKRHNEALSALGKEATDDQRKRLEQALLEDLATLVESEPEFKKAIENINTASQGMLADAFKTGKATMLSLIDGLESASSSEKDSLRKLFSKFFDDGIKDAELGNLENIGSLVSNFDQLVSTSLQFAGNIDNGVDAIRDMLSISGQLVNVLGSLSKNESFSKLAGKIAGSLGIVGAFGGILSSVTTFFAQKRAQEDQERTAAADNATKTQLRATEAITRALEKQVELMNEIYGAERLDKYNSTLKEIEGTWKQVNSQLSGKYMLSGDAKTDEIIAKMNNGMSRSEIAKGVSPMSKEMTFIYETFAKIEKGTYGIFKPLSGDLAKAKEQLIQLERQSYGKADENTQNIINQLREQIDLYEKTLNKLAEEKTGNAFSSLLSDVTNLFFNEGENSAEAWSQGFDKILENYLMQKFSREFLQERMQGWYNMMNEFAGDGIDASERDTLKKEWDAIQKAGEDRLNQMKDILGLDGGDTTSGGSLKSEGIERISEQSANEFIGLSRAQLDIHKRQLTALQSLQTNGVNYLAIANNQLTQLNAINTNTAQTVQRLDSVVVELKEIKKRWG</sequence>
<dbReference type="RefSeq" id="WP_132777226.1">
    <property type="nucleotide sequence ID" value="NZ_SMBZ01000011.1"/>
</dbReference>
<dbReference type="OrthoDB" id="696232at2"/>
<evidence type="ECO:0000313" key="8">
    <source>
        <dbReference type="Proteomes" id="UP000295197"/>
    </source>
</evidence>
<evidence type="ECO:0000256" key="5">
    <source>
        <dbReference type="SAM" id="MobiDB-lite"/>
    </source>
</evidence>
<evidence type="ECO:0000259" key="6">
    <source>
        <dbReference type="Pfam" id="PF10145"/>
    </source>
</evidence>
<organism evidence="7 8">
    <name type="scientific">Sphingobacterium alimentarium</name>
    <dbReference type="NCBI Taxonomy" id="797292"/>
    <lineage>
        <taxon>Bacteria</taxon>
        <taxon>Pseudomonadati</taxon>
        <taxon>Bacteroidota</taxon>
        <taxon>Sphingobacteriia</taxon>
        <taxon>Sphingobacteriales</taxon>
        <taxon>Sphingobacteriaceae</taxon>
        <taxon>Sphingobacterium</taxon>
    </lineage>
</organism>
<dbReference type="GO" id="GO:0004674">
    <property type="term" value="F:protein serine/threonine kinase activity"/>
    <property type="evidence" value="ECO:0007669"/>
    <property type="project" value="UniProtKB-EC"/>
</dbReference>
<accession>A0A4R3VUF7</accession>
<dbReference type="GO" id="GO:0031032">
    <property type="term" value="P:actomyosin structure organization"/>
    <property type="evidence" value="ECO:0007669"/>
    <property type="project" value="TreeGrafter"/>
</dbReference>
<dbReference type="InterPro" id="IPR050839">
    <property type="entry name" value="Rho-assoc_Ser/Thr_Kinase"/>
</dbReference>
<feature type="region of interest" description="Disordered" evidence="5">
    <location>
        <begin position="792"/>
        <end position="855"/>
    </location>
</feature>
<keyword evidence="4" id="KW-0175">Coiled coil</keyword>
<dbReference type="NCBIfam" id="TIGR01760">
    <property type="entry name" value="tape_meas_TP901"/>
    <property type="match status" value="1"/>
</dbReference>
<feature type="coiled-coil region" evidence="4">
    <location>
        <begin position="980"/>
        <end position="1008"/>
    </location>
</feature>
<evidence type="ECO:0000256" key="3">
    <source>
        <dbReference type="ARBA" id="ARBA00048679"/>
    </source>
</evidence>
<comment type="catalytic activity">
    <reaction evidence="2">
        <text>L-threonyl-[protein] + ATP = O-phospho-L-threonyl-[protein] + ADP + H(+)</text>
        <dbReference type="Rhea" id="RHEA:46608"/>
        <dbReference type="Rhea" id="RHEA-COMP:11060"/>
        <dbReference type="Rhea" id="RHEA-COMP:11605"/>
        <dbReference type="ChEBI" id="CHEBI:15378"/>
        <dbReference type="ChEBI" id="CHEBI:30013"/>
        <dbReference type="ChEBI" id="CHEBI:30616"/>
        <dbReference type="ChEBI" id="CHEBI:61977"/>
        <dbReference type="ChEBI" id="CHEBI:456216"/>
        <dbReference type="EC" id="2.7.11.1"/>
    </reaction>
</comment>
<dbReference type="EMBL" id="SMBZ01000011">
    <property type="protein sequence ID" value="TCV17142.1"/>
    <property type="molecule type" value="Genomic_DNA"/>
</dbReference>
<dbReference type="PANTHER" id="PTHR22988:SF71">
    <property type="entry name" value="CITRON RHO-INTERACTING KINASE"/>
    <property type="match status" value="1"/>
</dbReference>
<feature type="domain" description="Phage tail tape measure protein" evidence="6">
    <location>
        <begin position="382"/>
        <end position="588"/>
    </location>
</feature>
<dbReference type="GO" id="GO:0005856">
    <property type="term" value="C:cytoskeleton"/>
    <property type="evidence" value="ECO:0007669"/>
    <property type="project" value="TreeGrafter"/>
</dbReference>